<sequence length="725" mass="83182">MSPRQREIETLKASSCILLCNLEKETKRKRDSDDENDGDMPSTSKFKLSRISEVEGSSKTTMTESTGTTSSSSNLTTTTSSGKSKTSNELEDEEVLVENRDAGQEDIYRFKLIKLMPSPEIIMNSYCKSYNVQCPGEVADIFDRKTKKFVYLILSNSPSDEVNEYEILDAKFPDSTCAVVIEPLSLSIKWINNEIPARGEEKVLNLLVRRKACLAELEIFESTLQDTVDLERAIFCSPAMNENIMRWMNDFLVDIEEDIEEPKNEKEITGPKTIRPNDLLENLSSLEEDDREKYVQWKGKILPESNCFNIETEKATDMTMLSDLMSKIIDEDYKLIDRITHENSPLGPEVLDDILIRWEKQEEQTYGFKFIKPGKSKHTDRIEACLGIGMKGLEYTDLSIPTMQQPNYKELEKRKYHTVFDEVIRGLNAEHDRYETHVPYSQLLKTPPDDGHPMAIICENASTKILQAMMSSKSAVYASKITNMYTRLGGAYKTRVTITNMHRSFISILPIYATLRGIDDGNSIIRLVHGLMLKGPHHARNPTDKIALLTVEMMTKNHFSYTLAKRMTNMLLFEGKSSFLLIRQNSILKEDTTYCSFAINAAFTPINMIGFMTIENPKVKQDQDMNQLITSFIEKHSKWIIERFTEGVLFSQIGNSRDEGYFAQLRKMFLILMEWRREKTTANWDINGLCEKVNETLIDNPFSMHFHNTVLLLLAIYVERGNKTK</sequence>
<dbReference type="Gene3D" id="3.40.91.90">
    <property type="entry name" value="Influenza RNA-dependent RNA polymerase subunit PA, endonuclease domain"/>
    <property type="match status" value="1"/>
</dbReference>
<dbReference type="GO" id="GO:0039694">
    <property type="term" value="P:viral RNA genome replication"/>
    <property type="evidence" value="ECO:0007669"/>
    <property type="project" value="InterPro"/>
</dbReference>
<feature type="region of interest" description="Disordered" evidence="1">
    <location>
        <begin position="24"/>
        <end position="98"/>
    </location>
</feature>
<feature type="compositionally biased region" description="Low complexity" evidence="1">
    <location>
        <begin position="57"/>
        <end position="87"/>
    </location>
</feature>
<name>A0A7D7EYB9_9ORTO</name>
<dbReference type="Pfam" id="PF00603">
    <property type="entry name" value="Flu_PA"/>
    <property type="match status" value="1"/>
</dbReference>
<proteinExistence type="predicted"/>
<dbReference type="GO" id="GO:0003723">
    <property type="term" value="F:RNA binding"/>
    <property type="evidence" value="ECO:0007669"/>
    <property type="project" value="InterPro"/>
</dbReference>
<dbReference type="InterPro" id="IPR038372">
    <property type="entry name" value="PA/PA-X_sf"/>
</dbReference>
<protein>
    <submittedName>
        <fullName evidence="2">Polymerase PA</fullName>
    </submittedName>
</protein>
<evidence type="ECO:0000256" key="1">
    <source>
        <dbReference type="SAM" id="MobiDB-lite"/>
    </source>
</evidence>
<dbReference type="EMBL" id="MT153391">
    <property type="protein sequence ID" value="QMP82383.1"/>
    <property type="molecule type" value="Viral_cRNA"/>
</dbReference>
<reference evidence="2" key="1">
    <citation type="journal article" date="2019" name="PLoS Pathog.">
        <title>Re-assessing the diversity of negative strand RNA viruses in insects.</title>
        <authorList>
            <person name="Kafer S."/>
            <person name="Paraskevopoulou S."/>
            <person name="Zirkel F."/>
            <person name="Wieseke N."/>
            <person name="Donath A."/>
            <person name="Petersen M."/>
            <person name="Jones T.C."/>
            <person name="Liu S."/>
            <person name="Zhou X."/>
            <person name="Middendorf M."/>
            <person name="Junglen S."/>
            <person name="Misof B."/>
            <person name="Drosten C."/>
        </authorList>
    </citation>
    <scope>NUCLEOTIDE SEQUENCE</scope>
    <source>
        <strain evidence="2">OKIAV179</strain>
    </source>
</reference>
<dbReference type="InterPro" id="IPR001009">
    <property type="entry name" value="PA/PA-X"/>
</dbReference>
<reference evidence="2" key="2">
    <citation type="submission" date="2020-03" db="EMBL/GenBank/DDBJ databases">
        <authorList>
            <person name="Kafer S."/>
            <person name="Paraskevopoulou S."/>
            <person name="Zirkel F."/>
            <person name="Wieseke N."/>
            <person name="Donath A."/>
            <person name="Petersen M."/>
            <person name="Jones T.C."/>
            <person name="Liu S."/>
            <person name="Zhou X."/>
            <person name="Middendorf M."/>
            <person name="Junglen S."/>
            <person name="Misof B."/>
            <person name="Drosten C."/>
        </authorList>
    </citation>
    <scope>NUCLEOTIDE SEQUENCE</scope>
    <source>
        <strain evidence="2">OKIAV179</strain>
    </source>
</reference>
<accession>A0A7D7EYB9</accession>
<organism evidence="2">
    <name type="scientific">Coleopteran orthomyxo-related virus OKIAV179</name>
    <dbReference type="NCBI Taxonomy" id="2746263"/>
    <lineage>
        <taxon>Viruses</taxon>
        <taxon>Riboviria</taxon>
        <taxon>Orthornavirae</taxon>
        <taxon>Negarnaviricota</taxon>
        <taxon>Polyploviricotina</taxon>
        <taxon>Insthoviricetes</taxon>
        <taxon>Articulavirales</taxon>
        <taxon>Orthomyxoviridae</taxon>
    </lineage>
</organism>
<evidence type="ECO:0000313" key="2">
    <source>
        <dbReference type="EMBL" id="QMP82383.1"/>
    </source>
</evidence>